<accession>A0A8J9YSU3</accession>
<dbReference type="EMBL" id="OV696697">
    <property type="protein sequence ID" value="CAH1241087.1"/>
    <property type="molecule type" value="Genomic_DNA"/>
</dbReference>
<proteinExistence type="predicted"/>
<feature type="compositionally biased region" description="Polar residues" evidence="1">
    <location>
        <begin position="1"/>
        <end position="19"/>
    </location>
</feature>
<keyword evidence="3" id="KW-1185">Reference proteome</keyword>
<feature type="region of interest" description="Disordered" evidence="1">
    <location>
        <begin position="1"/>
        <end position="29"/>
    </location>
</feature>
<evidence type="ECO:0000313" key="3">
    <source>
        <dbReference type="Proteomes" id="UP000838412"/>
    </source>
</evidence>
<feature type="compositionally biased region" description="Basic and acidic residues" evidence="1">
    <location>
        <begin position="20"/>
        <end position="29"/>
    </location>
</feature>
<name>A0A8J9YSU3_BRALA</name>
<organism evidence="2 3">
    <name type="scientific">Branchiostoma lanceolatum</name>
    <name type="common">Common lancelet</name>
    <name type="synonym">Amphioxus lanceolatum</name>
    <dbReference type="NCBI Taxonomy" id="7740"/>
    <lineage>
        <taxon>Eukaryota</taxon>
        <taxon>Metazoa</taxon>
        <taxon>Chordata</taxon>
        <taxon>Cephalochordata</taxon>
        <taxon>Leptocardii</taxon>
        <taxon>Amphioxiformes</taxon>
        <taxon>Branchiostomatidae</taxon>
        <taxon>Branchiostoma</taxon>
    </lineage>
</organism>
<dbReference type="AlphaFoldDB" id="A0A8J9YSU3"/>
<dbReference type="Proteomes" id="UP000838412">
    <property type="component" value="Chromosome 12"/>
</dbReference>
<evidence type="ECO:0000256" key="1">
    <source>
        <dbReference type="SAM" id="MobiDB-lite"/>
    </source>
</evidence>
<sequence>MIVSLDPNSVLPNGVSPQKQDGDISPRRHDLTVRQSDTLLSGETPLTGGQHLSPNSALFWQPDKMLLFTGVILPPDLTN</sequence>
<evidence type="ECO:0000313" key="2">
    <source>
        <dbReference type="EMBL" id="CAH1241087.1"/>
    </source>
</evidence>
<reference evidence="2" key="1">
    <citation type="submission" date="2022-01" db="EMBL/GenBank/DDBJ databases">
        <authorList>
            <person name="Braso-Vives M."/>
        </authorList>
    </citation>
    <scope>NUCLEOTIDE SEQUENCE</scope>
</reference>
<protein>
    <submittedName>
        <fullName evidence="2">Hypp6302 protein</fullName>
    </submittedName>
</protein>
<gene>
    <name evidence="2" type="primary">Hypp6302</name>
    <name evidence="2" type="ORF">BLAG_LOCUS4857</name>
</gene>